<name>A0A9P1DXF7_9DINO</name>
<feature type="non-terminal residue" evidence="1">
    <location>
        <position position="104"/>
    </location>
</feature>
<sequence length="104" mass="11152">QEIKPQTAVASITFNSALAQMNKKPIQAMRVLESMRVSMPDVAALQRMDQLRNGGSFTLPKEPEEVVRTLCQVAPDAGRPPPEVVGAALKAAGLPATEENLEKA</sequence>
<keyword evidence="3" id="KW-1185">Reference proteome</keyword>
<comment type="caution">
    <text evidence="1">The sequence shown here is derived from an EMBL/GenBank/DDBJ whole genome shotgun (WGS) entry which is preliminary data.</text>
</comment>
<evidence type="ECO:0000313" key="3">
    <source>
        <dbReference type="Proteomes" id="UP001152797"/>
    </source>
</evidence>
<accession>A0A9P1DXF7</accession>
<proteinExistence type="predicted"/>
<evidence type="ECO:0000313" key="2">
    <source>
        <dbReference type="EMBL" id="CAL1170641.1"/>
    </source>
</evidence>
<dbReference type="EMBL" id="CAMXCT010006626">
    <property type="protein sequence ID" value="CAI4017266.1"/>
    <property type="molecule type" value="Genomic_DNA"/>
</dbReference>
<protein>
    <submittedName>
        <fullName evidence="1">Uncharacterized protein</fullName>
    </submittedName>
</protein>
<dbReference type="EMBL" id="CAMXCT020006626">
    <property type="protein sequence ID" value="CAL1170641.1"/>
    <property type="molecule type" value="Genomic_DNA"/>
</dbReference>
<dbReference type="AlphaFoldDB" id="A0A9P1DXF7"/>
<evidence type="ECO:0000313" key="1">
    <source>
        <dbReference type="EMBL" id="CAI4017266.1"/>
    </source>
</evidence>
<dbReference type="Proteomes" id="UP001152797">
    <property type="component" value="Unassembled WGS sequence"/>
</dbReference>
<dbReference type="OrthoDB" id="430449at2759"/>
<dbReference type="EMBL" id="CAMXCT030006626">
    <property type="protein sequence ID" value="CAL4804578.1"/>
    <property type="molecule type" value="Genomic_DNA"/>
</dbReference>
<feature type="non-terminal residue" evidence="1">
    <location>
        <position position="1"/>
    </location>
</feature>
<reference evidence="1" key="1">
    <citation type="submission" date="2022-10" db="EMBL/GenBank/DDBJ databases">
        <authorList>
            <person name="Chen Y."/>
            <person name="Dougan E. K."/>
            <person name="Chan C."/>
            <person name="Rhodes N."/>
            <person name="Thang M."/>
        </authorList>
    </citation>
    <scope>NUCLEOTIDE SEQUENCE</scope>
</reference>
<gene>
    <name evidence="1" type="ORF">C1SCF055_LOCUS41924</name>
</gene>
<reference evidence="2" key="2">
    <citation type="submission" date="2024-04" db="EMBL/GenBank/DDBJ databases">
        <authorList>
            <person name="Chen Y."/>
            <person name="Shah S."/>
            <person name="Dougan E. K."/>
            <person name="Thang M."/>
            <person name="Chan C."/>
        </authorList>
    </citation>
    <scope>NUCLEOTIDE SEQUENCE [LARGE SCALE GENOMIC DNA]</scope>
</reference>
<organism evidence="1">
    <name type="scientific">Cladocopium goreaui</name>
    <dbReference type="NCBI Taxonomy" id="2562237"/>
    <lineage>
        <taxon>Eukaryota</taxon>
        <taxon>Sar</taxon>
        <taxon>Alveolata</taxon>
        <taxon>Dinophyceae</taxon>
        <taxon>Suessiales</taxon>
        <taxon>Symbiodiniaceae</taxon>
        <taxon>Cladocopium</taxon>
    </lineage>
</organism>